<protein>
    <recommendedName>
        <fullName evidence="3">PIR Superfamily Protein</fullName>
    </recommendedName>
</protein>
<proteinExistence type="predicted"/>
<dbReference type="Proteomes" id="UP000053776">
    <property type="component" value="Unassembled WGS sequence"/>
</dbReference>
<accession>A0A0J9T3N3</accession>
<dbReference type="AlphaFoldDB" id="A0A0J9T3N3"/>
<reference evidence="1 2" key="1">
    <citation type="submission" date="2011-08" db="EMBL/GenBank/DDBJ databases">
        <title>The Genome Sequence of Plasmodium vivax Mauritania I.</title>
        <authorList>
            <consortium name="The Broad Institute Genome Sequencing Platform"/>
            <consortium name="The Broad Institute Genome Sequencing Center for Infectious Disease"/>
            <person name="Neafsey D."/>
            <person name="Carlton J."/>
            <person name="Barnwell J."/>
            <person name="Collins W."/>
            <person name="Escalante A."/>
            <person name="Mullikin J."/>
            <person name="Saul A."/>
            <person name="Guigo R."/>
            <person name="Camara F."/>
            <person name="Young S.K."/>
            <person name="Zeng Q."/>
            <person name="Gargeya S."/>
            <person name="Fitzgerald M."/>
            <person name="Haas B."/>
            <person name="Abouelleil A."/>
            <person name="Alvarado L."/>
            <person name="Arachchi H.M."/>
            <person name="Berlin A."/>
            <person name="Brown A."/>
            <person name="Chapman S.B."/>
            <person name="Chen Z."/>
            <person name="Dunbar C."/>
            <person name="Freedman E."/>
            <person name="Gearin G."/>
            <person name="Gellesch M."/>
            <person name="Goldberg J."/>
            <person name="Griggs A."/>
            <person name="Gujja S."/>
            <person name="Heiman D."/>
            <person name="Howarth C."/>
            <person name="Larson L."/>
            <person name="Lui A."/>
            <person name="MacDonald P.J.P."/>
            <person name="Montmayeur A."/>
            <person name="Murphy C."/>
            <person name="Neiman D."/>
            <person name="Pearson M."/>
            <person name="Priest M."/>
            <person name="Roberts A."/>
            <person name="Saif S."/>
            <person name="Shea T."/>
            <person name="Shenoy N."/>
            <person name="Sisk P."/>
            <person name="Stolte C."/>
            <person name="Sykes S."/>
            <person name="Wortman J."/>
            <person name="Nusbaum C."/>
            <person name="Birren B."/>
        </authorList>
    </citation>
    <scope>NUCLEOTIDE SEQUENCE [LARGE SCALE GENOMIC DNA]</scope>
    <source>
        <strain evidence="1 2">Mauritania I</strain>
    </source>
</reference>
<sequence>MKHNIPNHFIKKCFENSKLLAGVGVVDDVVDDVGVGVGVGDDVDVDVNKNICHYYPYDKFINVADDMLKINIFVDNISTIQNILKNKSDQYNCLGMKFLYDCFNIYKKINDKYCSKGKKRDTINICPQLELFRSNYNAFIPSISNIPENIKSLNAEVVEFTDVCPLNESKREFMHDEHHSTGSSGPSSTTTALSTVVGASSALALLYKV</sequence>
<evidence type="ECO:0000313" key="1">
    <source>
        <dbReference type="EMBL" id="KMZ89709.1"/>
    </source>
</evidence>
<evidence type="ECO:0000313" key="2">
    <source>
        <dbReference type="Proteomes" id="UP000053776"/>
    </source>
</evidence>
<evidence type="ECO:0008006" key="3">
    <source>
        <dbReference type="Google" id="ProtNLM"/>
    </source>
</evidence>
<organism evidence="1 2">
    <name type="scientific">Plasmodium vivax Mauritania I</name>
    <dbReference type="NCBI Taxonomy" id="1035515"/>
    <lineage>
        <taxon>Eukaryota</taxon>
        <taxon>Sar</taxon>
        <taxon>Alveolata</taxon>
        <taxon>Apicomplexa</taxon>
        <taxon>Aconoidasida</taxon>
        <taxon>Haemosporida</taxon>
        <taxon>Plasmodiidae</taxon>
        <taxon>Plasmodium</taxon>
        <taxon>Plasmodium (Plasmodium)</taxon>
    </lineage>
</organism>
<name>A0A0J9T3N3_PLAVI</name>
<gene>
    <name evidence="1" type="ORF">PVMG_04539</name>
</gene>
<dbReference type="EMBL" id="KQ235146">
    <property type="protein sequence ID" value="KMZ89709.1"/>
    <property type="molecule type" value="Genomic_DNA"/>
</dbReference>